<evidence type="ECO:0000256" key="2">
    <source>
        <dbReference type="ARBA" id="ARBA00023136"/>
    </source>
</evidence>
<dbReference type="InterPro" id="IPR037066">
    <property type="entry name" value="Plug_dom_sf"/>
</dbReference>
<dbReference type="InterPro" id="IPR036942">
    <property type="entry name" value="Beta-barrel_TonB_sf"/>
</dbReference>
<evidence type="ECO:0000256" key="3">
    <source>
        <dbReference type="ARBA" id="ARBA00023237"/>
    </source>
</evidence>
<keyword evidence="4" id="KW-0798">TonB box</keyword>
<dbReference type="InterPro" id="IPR000531">
    <property type="entry name" value="Beta-barrel_TonB"/>
</dbReference>
<sequence>MEFSMSKTLTTNQSVSFKKKLVATAVASAMMGVSGFAFAQDDNIEEVVVTGIKGSLQRSMDIKREAQGVVDAISAEDIGKFPDTNLAESLQRITGVSIDRANGEGARVTVRGFGPDYNLVTLNGRQMPASGIEDTTAAASRSFDFSNIASEGISGVEVYKTGRASVTSGGIGATINVLTSRPFDNPGLKASFGVKGVMDQSTDKGEDITPELSGIYSNTFADDTFGVSLSASYQERESGSKTASTGAGWYSSPGNALYDGDWGQAGAAWGAIPTNANQVNRPTSADEIYSIPQQLKYDFNEVQRTRTNGQLALQYRPVETVTTTLDYTYSKQDFSQQYNDLSAWFGWNNNFTGISTVWTDGPIASPLMYAEENVGSDYAMGAGAYSRINENKSLGLNVEWAATDRLTLEFDAHQSEAESRPDGKNGSHNVIGTTAAVRGKSSAFFTDKFPVLQIALSNGETSVNPEDIRISGSSFRNSYTLSEIDQYQLKGTLELDNDFTINLGVASTTVENTGRFANVQRDTWGGVGQAGDFDSSYWHSSGVASEFDLPGSNDPRTVNQTYLFNFEDVRKRAQQLYGADAGSTAPGDCGDWFCPSTDYKNGTDRFTKEESESAYIQFNKSVDIAGRALNTVLGFRYESTEVTSTSAANTFDIVKWVSDNEISLQSSVDREYVSDTGKYSHMLPSLDVSFEVVDDVILRASASETIARPGYNDIQAGASLGGQAGFNGGNGSRGDAGLLPYESTNYDLSAEWYYNDASYLSVGYFKKDVQNFIGTRQIRENFYGLRNPTSGPRYRAAVAALGSGASVSDIRAWIIQQGGPGVDGTNILALPEDDLLEFNVTVKSNEKEASIDGWEFAVQHVFGESGFGAIANYTMVDGDIAYDNLSLDEQFALLGLSDTANLVGFYDKDGLQIRIAYNWRDTFLAGTGHGTGNPNPVYVEDYGQVDINVSYDINDNLTVFAEGINVTDEYTRSHARTKLQLMNMTQLGPRYNIGVRYSF</sequence>
<keyword evidence="9" id="KW-1185">Reference proteome</keyword>
<dbReference type="Gene3D" id="2.40.170.20">
    <property type="entry name" value="TonB-dependent receptor, beta-barrel domain"/>
    <property type="match status" value="1"/>
</dbReference>
<feature type="chain" id="PRO_5012311808" evidence="5">
    <location>
        <begin position="40"/>
        <end position="999"/>
    </location>
</feature>
<gene>
    <name evidence="8" type="ORF">CBP51_09530</name>
</gene>
<dbReference type="SUPFAM" id="SSF56935">
    <property type="entry name" value="Porins"/>
    <property type="match status" value="1"/>
</dbReference>
<dbReference type="AlphaFoldDB" id="A0A266QBE5"/>
<evidence type="ECO:0000259" key="7">
    <source>
        <dbReference type="Pfam" id="PF07715"/>
    </source>
</evidence>
<dbReference type="NCBIfam" id="TIGR01782">
    <property type="entry name" value="TonB-Xanth-Caul"/>
    <property type="match status" value="1"/>
</dbReference>
<evidence type="ECO:0000256" key="4">
    <source>
        <dbReference type="RuleBase" id="RU003357"/>
    </source>
</evidence>
<evidence type="ECO:0000259" key="6">
    <source>
        <dbReference type="Pfam" id="PF00593"/>
    </source>
</evidence>
<keyword evidence="3" id="KW-0998">Cell outer membrane</keyword>
<feature type="signal peptide" evidence="5">
    <location>
        <begin position="1"/>
        <end position="39"/>
    </location>
</feature>
<dbReference type="PANTHER" id="PTHR40980:SF3">
    <property type="entry name" value="TONB-DEPENDENT RECEPTOR-LIKE BETA-BARREL DOMAIN-CONTAINING PROTEIN"/>
    <property type="match status" value="1"/>
</dbReference>
<dbReference type="Gene3D" id="2.170.130.10">
    <property type="entry name" value="TonB-dependent receptor, plug domain"/>
    <property type="match status" value="1"/>
</dbReference>
<dbReference type="InterPro" id="IPR012910">
    <property type="entry name" value="Plug_dom"/>
</dbReference>
<accession>A0A266QBE5</accession>
<keyword evidence="2 4" id="KW-0472">Membrane</keyword>
<comment type="subcellular location">
    <subcellularLocation>
        <location evidence="1 4">Cell outer membrane</location>
    </subcellularLocation>
</comment>
<evidence type="ECO:0000313" key="9">
    <source>
        <dbReference type="Proteomes" id="UP000216101"/>
    </source>
</evidence>
<dbReference type="Proteomes" id="UP000216101">
    <property type="component" value="Unassembled WGS sequence"/>
</dbReference>
<evidence type="ECO:0000256" key="5">
    <source>
        <dbReference type="SAM" id="SignalP"/>
    </source>
</evidence>
<dbReference type="EMBL" id="NHNI01000001">
    <property type="protein sequence ID" value="OZY87203.1"/>
    <property type="molecule type" value="Genomic_DNA"/>
</dbReference>
<reference evidence="9" key="1">
    <citation type="submission" date="2017-05" db="EMBL/GenBank/DDBJ databases">
        <authorList>
            <person name="Barney B.M."/>
        </authorList>
    </citation>
    <scope>NUCLEOTIDE SEQUENCE [LARGE SCALE GENOMIC DNA]</scope>
    <source>
        <strain evidence="9">PSBB022</strain>
    </source>
</reference>
<protein>
    <submittedName>
        <fullName evidence="8">TonB-dependent receptor</fullName>
    </submittedName>
</protein>
<comment type="similarity">
    <text evidence="4">Belongs to the TonB-dependent receptor family.</text>
</comment>
<evidence type="ECO:0000313" key="8">
    <source>
        <dbReference type="EMBL" id="OZY87203.1"/>
    </source>
</evidence>
<dbReference type="InterPro" id="IPR010104">
    <property type="entry name" value="TonB_rcpt_bac"/>
</dbReference>
<keyword evidence="8" id="KW-0675">Receptor</keyword>
<name>A0A266QBE5_9GAMM</name>
<keyword evidence="5" id="KW-0732">Signal</keyword>
<feature type="domain" description="TonB-dependent receptor-like beta-barrel" evidence="6">
    <location>
        <begin position="467"/>
        <end position="966"/>
    </location>
</feature>
<dbReference type="GO" id="GO:0009279">
    <property type="term" value="C:cell outer membrane"/>
    <property type="evidence" value="ECO:0007669"/>
    <property type="project" value="UniProtKB-SubCell"/>
</dbReference>
<proteinExistence type="inferred from homology"/>
<comment type="caution">
    <text evidence="8">The sequence shown here is derived from an EMBL/GenBank/DDBJ whole genome shotgun (WGS) entry which is preliminary data.</text>
</comment>
<organism evidence="8 9">
    <name type="scientific">Cellvibrio mixtus</name>
    <dbReference type="NCBI Taxonomy" id="39650"/>
    <lineage>
        <taxon>Bacteria</taxon>
        <taxon>Pseudomonadati</taxon>
        <taxon>Pseudomonadota</taxon>
        <taxon>Gammaproteobacteria</taxon>
        <taxon>Cellvibrionales</taxon>
        <taxon>Cellvibrionaceae</taxon>
        <taxon>Cellvibrio</taxon>
    </lineage>
</organism>
<feature type="domain" description="TonB-dependent receptor plug" evidence="7">
    <location>
        <begin position="63"/>
        <end position="170"/>
    </location>
</feature>
<dbReference type="Pfam" id="PF00593">
    <property type="entry name" value="TonB_dep_Rec_b-barrel"/>
    <property type="match status" value="1"/>
</dbReference>
<dbReference type="PANTHER" id="PTHR40980">
    <property type="entry name" value="PLUG DOMAIN-CONTAINING PROTEIN"/>
    <property type="match status" value="1"/>
</dbReference>
<dbReference type="Pfam" id="PF07715">
    <property type="entry name" value="Plug"/>
    <property type="match status" value="1"/>
</dbReference>
<evidence type="ECO:0000256" key="1">
    <source>
        <dbReference type="ARBA" id="ARBA00004442"/>
    </source>
</evidence>